<evidence type="ECO:0000313" key="3">
    <source>
        <dbReference type="EMBL" id="OEU23261.1"/>
    </source>
</evidence>
<gene>
    <name evidence="3" type="ORF">FRACYDRAFT_233433</name>
</gene>
<dbReference type="EMBL" id="KV784353">
    <property type="protein sequence ID" value="OEU23261.1"/>
    <property type="molecule type" value="Genomic_DNA"/>
</dbReference>
<protein>
    <submittedName>
        <fullName evidence="3">Uncharacterized protein</fullName>
    </submittedName>
</protein>
<reference evidence="3 4" key="1">
    <citation type="submission" date="2016-09" db="EMBL/GenBank/DDBJ databases">
        <title>Extensive genetic diversity and differential bi-allelic expression allows diatom success in the polar Southern Ocean.</title>
        <authorList>
            <consortium name="DOE Joint Genome Institute"/>
            <person name="Mock T."/>
            <person name="Otillar R.P."/>
            <person name="Strauss J."/>
            <person name="Dupont C."/>
            <person name="Frickenhaus S."/>
            <person name="Maumus F."/>
            <person name="Mcmullan M."/>
            <person name="Sanges R."/>
            <person name="Schmutz J."/>
            <person name="Toseland A."/>
            <person name="Valas R."/>
            <person name="Veluchamy A."/>
            <person name="Ward B.J."/>
            <person name="Allen A."/>
            <person name="Barry K."/>
            <person name="Falciatore A."/>
            <person name="Ferrante M."/>
            <person name="Fortunato A.E."/>
            <person name="Gloeckner G."/>
            <person name="Gruber A."/>
            <person name="Hipkin R."/>
            <person name="Janech M."/>
            <person name="Kroth P."/>
            <person name="Leese F."/>
            <person name="Lindquist E."/>
            <person name="Lyon B.R."/>
            <person name="Martin J."/>
            <person name="Mayer C."/>
            <person name="Parker M."/>
            <person name="Quesneville H."/>
            <person name="Raymond J."/>
            <person name="Uhlig C."/>
            <person name="Valentin K.U."/>
            <person name="Worden A.Z."/>
            <person name="Armbrust E.V."/>
            <person name="Bowler C."/>
            <person name="Green B."/>
            <person name="Moulton V."/>
            <person name="Van Oosterhout C."/>
            <person name="Grigoriev I."/>
        </authorList>
    </citation>
    <scope>NUCLEOTIDE SEQUENCE [LARGE SCALE GENOMIC DNA]</scope>
    <source>
        <strain evidence="3 4">CCMP1102</strain>
    </source>
</reference>
<dbReference type="KEGG" id="fcy:FRACYDRAFT_233433"/>
<keyword evidence="2" id="KW-0732">Signal</keyword>
<name>A0A1E7FYN4_9STRA</name>
<organism evidence="3 4">
    <name type="scientific">Fragilariopsis cylindrus CCMP1102</name>
    <dbReference type="NCBI Taxonomy" id="635003"/>
    <lineage>
        <taxon>Eukaryota</taxon>
        <taxon>Sar</taxon>
        <taxon>Stramenopiles</taxon>
        <taxon>Ochrophyta</taxon>
        <taxon>Bacillariophyta</taxon>
        <taxon>Bacillariophyceae</taxon>
        <taxon>Bacillariophycidae</taxon>
        <taxon>Bacillariales</taxon>
        <taxon>Bacillariaceae</taxon>
        <taxon>Fragilariopsis</taxon>
    </lineage>
</organism>
<keyword evidence="4" id="KW-1185">Reference proteome</keyword>
<feature type="compositionally biased region" description="Low complexity" evidence="1">
    <location>
        <begin position="46"/>
        <end position="57"/>
    </location>
</feature>
<feature type="region of interest" description="Disordered" evidence="1">
    <location>
        <begin position="26"/>
        <end position="59"/>
    </location>
</feature>
<accession>A0A1E7FYN4</accession>
<dbReference type="InParanoid" id="A0A1E7FYN4"/>
<evidence type="ECO:0000256" key="2">
    <source>
        <dbReference type="SAM" id="SignalP"/>
    </source>
</evidence>
<dbReference type="Proteomes" id="UP000095751">
    <property type="component" value="Unassembled WGS sequence"/>
</dbReference>
<evidence type="ECO:0000313" key="4">
    <source>
        <dbReference type="Proteomes" id="UP000095751"/>
    </source>
</evidence>
<feature type="chain" id="PRO_5009193728" evidence="2">
    <location>
        <begin position="23"/>
        <end position="265"/>
    </location>
</feature>
<feature type="signal peptide" evidence="2">
    <location>
        <begin position="1"/>
        <end position="22"/>
    </location>
</feature>
<proteinExistence type="predicted"/>
<evidence type="ECO:0000256" key="1">
    <source>
        <dbReference type="SAM" id="MobiDB-lite"/>
    </source>
</evidence>
<dbReference type="AlphaFoldDB" id="A0A1E7FYN4"/>
<sequence>MKIHMEAVTLLSVLFATSSVLAATDVQQQDRQLKPKRSKKSKKTDAPTSTPTSTPTPLETDTLNLRVVLDADPIVLVPTTDGGFPSFIGSRSIISGDVFDLDPEREGEPLPFRYTQICTITEGTFPIFIERNNCDISLCLTAPLIGGCAFYKSGGNFPFTIGEPVPTVIATKTGGTGVLGFDTGPEFLTISSAGTASSSPSVVPSAFLDVDLTAILPRENIDRNVMLATTVPGFCPPEAGGDAACLNVEKAEIEEVIALLFNQLT</sequence>